<protein>
    <submittedName>
        <fullName evidence="2">Uncharacterized protein</fullName>
    </submittedName>
</protein>
<feature type="compositionally biased region" description="Gly residues" evidence="1">
    <location>
        <begin position="32"/>
        <end position="43"/>
    </location>
</feature>
<feature type="region of interest" description="Disordered" evidence="1">
    <location>
        <begin position="24"/>
        <end position="50"/>
    </location>
</feature>
<organism evidence="2">
    <name type="scientific">Arundo donax</name>
    <name type="common">Giant reed</name>
    <name type="synonym">Donax arundinaceus</name>
    <dbReference type="NCBI Taxonomy" id="35708"/>
    <lineage>
        <taxon>Eukaryota</taxon>
        <taxon>Viridiplantae</taxon>
        <taxon>Streptophyta</taxon>
        <taxon>Embryophyta</taxon>
        <taxon>Tracheophyta</taxon>
        <taxon>Spermatophyta</taxon>
        <taxon>Magnoliopsida</taxon>
        <taxon>Liliopsida</taxon>
        <taxon>Poales</taxon>
        <taxon>Poaceae</taxon>
        <taxon>PACMAD clade</taxon>
        <taxon>Arundinoideae</taxon>
        <taxon>Arundineae</taxon>
        <taxon>Arundo</taxon>
    </lineage>
</organism>
<accession>A0A0A9GIT8</accession>
<reference evidence="2" key="1">
    <citation type="submission" date="2014-09" db="EMBL/GenBank/DDBJ databases">
        <authorList>
            <person name="Magalhaes I.L.F."/>
            <person name="Oliveira U."/>
            <person name="Santos F.R."/>
            <person name="Vidigal T.H.D.A."/>
            <person name="Brescovit A.D."/>
            <person name="Santos A.J."/>
        </authorList>
    </citation>
    <scope>NUCLEOTIDE SEQUENCE</scope>
    <source>
        <tissue evidence="2">Shoot tissue taken approximately 20 cm above the soil surface</tissue>
    </source>
</reference>
<evidence type="ECO:0000313" key="2">
    <source>
        <dbReference type="EMBL" id="JAE22451.1"/>
    </source>
</evidence>
<dbReference type="AlphaFoldDB" id="A0A0A9GIT8"/>
<dbReference type="EMBL" id="GBRH01175445">
    <property type="protein sequence ID" value="JAE22451.1"/>
    <property type="molecule type" value="Transcribed_RNA"/>
</dbReference>
<name>A0A0A9GIT8_ARUDO</name>
<evidence type="ECO:0000256" key="1">
    <source>
        <dbReference type="SAM" id="MobiDB-lite"/>
    </source>
</evidence>
<sequence length="92" mass="9781">MKRDLSTKHVILLGAPTDDVAVPLGGGRRHGVGGSAGAGGGAAQIGPGRHVPRSRMFRARTPRVTATGESGRREDESRPARVWGVGRQWRNF</sequence>
<reference evidence="2" key="2">
    <citation type="journal article" date="2015" name="Data Brief">
        <title>Shoot transcriptome of the giant reed, Arundo donax.</title>
        <authorList>
            <person name="Barrero R.A."/>
            <person name="Guerrero F.D."/>
            <person name="Moolhuijzen P."/>
            <person name="Goolsby J.A."/>
            <person name="Tidwell J."/>
            <person name="Bellgard S.E."/>
            <person name="Bellgard M.I."/>
        </authorList>
    </citation>
    <scope>NUCLEOTIDE SEQUENCE</scope>
    <source>
        <tissue evidence="2">Shoot tissue taken approximately 20 cm above the soil surface</tissue>
    </source>
</reference>
<proteinExistence type="predicted"/>